<dbReference type="NCBIfam" id="NF038133">
    <property type="entry name" value="choice_anch_L"/>
    <property type="match status" value="1"/>
</dbReference>
<feature type="chain" id="PRO_5026749729" evidence="1">
    <location>
        <begin position="29"/>
        <end position="394"/>
    </location>
</feature>
<protein>
    <submittedName>
        <fullName evidence="2">Uncharacterized protein</fullName>
    </submittedName>
</protein>
<name>A0A6L5R0C1_9MICO</name>
<evidence type="ECO:0000256" key="1">
    <source>
        <dbReference type="SAM" id="SignalP"/>
    </source>
</evidence>
<dbReference type="NCBIfam" id="NF041523">
    <property type="entry name" value="post_COAP_1"/>
    <property type="match status" value="1"/>
</dbReference>
<evidence type="ECO:0000313" key="2">
    <source>
        <dbReference type="EMBL" id="MRX43496.1"/>
    </source>
</evidence>
<dbReference type="EMBL" id="WKJD01000012">
    <property type="protein sequence ID" value="MRX43496.1"/>
    <property type="molecule type" value="Genomic_DNA"/>
</dbReference>
<gene>
    <name evidence="2" type="ORF">GJR97_07115</name>
</gene>
<keyword evidence="1" id="KW-0732">Signal</keyword>
<dbReference type="RefSeq" id="WP_154345819.1">
    <property type="nucleotide sequence ID" value="NZ_WKJD01000012.1"/>
</dbReference>
<comment type="caution">
    <text evidence="2">The sequence shown here is derived from an EMBL/GenBank/DDBJ whole genome shotgun (WGS) entry which is preliminary data.</text>
</comment>
<dbReference type="InterPro" id="IPR049804">
    <property type="entry name" value="Choice_anch_L"/>
</dbReference>
<proteinExistence type="predicted"/>
<keyword evidence="3" id="KW-1185">Reference proteome</keyword>
<accession>A0A6L5R0C1</accession>
<evidence type="ECO:0000313" key="3">
    <source>
        <dbReference type="Proteomes" id="UP000476511"/>
    </source>
</evidence>
<dbReference type="AlphaFoldDB" id="A0A6L5R0C1"/>
<sequence length="394" mass="40056">MQRTTTATIAVAGFSIAALIGGATPAVAIGATTYVDPVDPAALAQTLVGAGVGISNVTYVGDPVSAGSFSGGAASVGFDSGVTLGSGDIADTVGPTNDAGGTGTQTGAGGDADLDALSGFTTYDAAVMEFDFTVPAGATTIYFRYAFGSEEYNEWVGSPYNDAFAFFVNGVNCAVVPDPNVPGGTLPVTVNSINSGVNGALFKDNTASPNPYPTELDGLTIPLTCMAPVDPNITNHMKLAIADASDRILDSAVFIEAGSLSITPPAGSGKVTGGGRVDLADGTVTFGTTVIHDEQGMRGNLQVNDHRTGDRFHGYDVLAFSTSGSEATWSGDGRFNGEDGYSFEVTVVDNRNGNAAKKGAPDTISIVIMDDTGAVVWSMDPAVDLLRGNITVHH</sequence>
<dbReference type="Proteomes" id="UP000476511">
    <property type="component" value="Unassembled WGS sequence"/>
</dbReference>
<feature type="signal peptide" evidence="1">
    <location>
        <begin position="1"/>
        <end position="28"/>
    </location>
</feature>
<organism evidence="2 3">
    <name type="scientific">Agromyces kandeliae</name>
    <dbReference type="NCBI Taxonomy" id="2666141"/>
    <lineage>
        <taxon>Bacteria</taxon>
        <taxon>Bacillati</taxon>
        <taxon>Actinomycetota</taxon>
        <taxon>Actinomycetes</taxon>
        <taxon>Micrococcales</taxon>
        <taxon>Microbacteriaceae</taxon>
        <taxon>Agromyces</taxon>
    </lineage>
</organism>
<reference evidence="2 3" key="1">
    <citation type="submission" date="2019-11" db="EMBL/GenBank/DDBJ databases">
        <title>Agromyces kandeliae sp. nov., isolated from mangrove soil.</title>
        <authorList>
            <person name="Wang R."/>
        </authorList>
    </citation>
    <scope>NUCLEOTIDE SEQUENCE [LARGE SCALE GENOMIC DNA]</scope>
    <source>
        <strain evidence="2 3">Q22</strain>
    </source>
</reference>